<evidence type="ECO:0000313" key="3">
    <source>
        <dbReference type="Proteomes" id="UP000663850"/>
    </source>
</evidence>
<accession>A0A8H2WYL8</accession>
<evidence type="ECO:0000256" key="1">
    <source>
        <dbReference type="SAM" id="MobiDB-lite"/>
    </source>
</evidence>
<evidence type="ECO:0000313" key="2">
    <source>
        <dbReference type="EMBL" id="CAE6413215.1"/>
    </source>
</evidence>
<comment type="caution">
    <text evidence="2">The sequence shown here is derived from an EMBL/GenBank/DDBJ whole genome shotgun (WGS) entry which is preliminary data.</text>
</comment>
<dbReference type="Proteomes" id="UP000663850">
    <property type="component" value="Unassembled WGS sequence"/>
</dbReference>
<dbReference type="AlphaFoldDB" id="A0A8H2WYL8"/>
<evidence type="ECO:0008006" key="4">
    <source>
        <dbReference type="Google" id="ProtNLM"/>
    </source>
</evidence>
<feature type="region of interest" description="Disordered" evidence="1">
    <location>
        <begin position="1"/>
        <end position="81"/>
    </location>
</feature>
<protein>
    <recommendedName>
        <fullName evidence="4">DNA damage-responsive protein 48</fullName>
    </recommendedName>
</protein>
<proteinExistence type="predicted"/>
<name>A0A8H2WYL8_9AGAM</name>
<sequence length="104" mass="10989">MDFLNKLAGQQGQQHPDQAPQQQTSGGGSGIMGMLNNAAGGGKAGESKEDGLDKAVDWAQQHILGQGDQSNESALEQAKDEQISDFIRSQYKTAAGKDFPIADK</sequence>
<organism evidence="2 3">
    <name type="scientific">Rhizoctonia solani</name>
    <dbReference type="NCBI Taxonomy" id="456999"/>
    <lineage>
        <taxon>Eukaryota</taxon>
        <taxon>Fungi</taxon>
        <taxon>Dikarya</taxon>
        <taxon>Basidiomycota</taxon>
        <taxon>Agaricomycotina</taxon>
        <taxon>Agaricomycetes</taxon>
        <taxon>Cantharellales</taxon>
        <taxon>Ceratobasidiaceae</taxon>
        <taxon>Rhizoctonia</taxon>
    </lineage>
</organism>
<dbReference type="PANTHER" id="PTHR40462:SF1">
    <property type="entry name" value="EXPRESSED PROTEIN"/>
    <property type="match status" value="1"/>
</dbReference>
<dbReference type="EMBL" id="CAJMWZ010000192">
    <property type="protein sequence ID" value="CAE6413215.1"/>
    <property type="molecule type" value="Genomic_DNA"/>
</dbReference>
<gene>
    <name evidence="2" type="ORF">RDB_LOCUS2879</name>
</gene>
<feature type="compositionally biased region" description="Basic and acidic residues" evidence="1">
    <location>
        <begin position="45"/>
        <end position="56"/>
    </location>
</feature>
<dbReference type="PANTHER" id="PTHR40462">
    <property type="entry name" value="CHROMOSOME 1, WHOLE GENOME SHOTGUN SEQUENCE"/>
    <property type="match status" value="1"/>
</dbReference>
<reference evidence="2" key="1">
    <citation type="submission" date="2021-01" db="EMBL/GenBank/DDBJ databases">
        <authorList>
            <person name="Kaushik A."/>
        </authorList>
    </citation>
    <scope>NUCLEOTIDE SEQUENCE</scope>
    <source>
        <strain evidence="2">Type strain: AG8-Rh-89/</strain>
    </source>
</reference>
<feature type="compositionally biased region" description="Low complexity" evidence="1">
    <location>
        <begin position="8"/>
        <end position="23"/>
    </location>
</feature>